<gene>
    <name evidence="1" type="ORF">GJU41_14820</name>
</gene>
<evidence type="ECO:0000313" key="1">
    <source>
        <dbReference type="EMBL" id="MRX55233.1"/>
    </source>
</evidence>
<organism evidence="1 2">
    <name type="scientific">Metabacillus idriensis</name>
    <dbReference type="NCBI Taxonomy" id="324768"/>
    <lineage>
        <taxon>Bacteria</taxon>
        <taxon>Bacillati</taxon>
        <taxon>Bacillota</taxon>
        <taxon>Bacilli</taxon>
        <taxon>Bacillales</taxon>
        <taxon>Bacillaceae</taxon>
        <taxon>Metabacillus</taxon>
    </lineage>
</organism>
<proteinExistence type="predicted"/>
<dbReference type="EMBL" id="WKKF01000004">
    <property type="protein sequence ID" value="MRX55233.1"/>
    <property type="molecule type" value="Genomic_DNA"/>
</dbReference>
<name>A0A6I2MHE2_9BACI</name>
<dbReference type="Proteomes" id="UP000441585">
    <property type="component" value="Unassembled WGS sequence"/>
</dbReference>
<evidence type="ECO:0000313" key="2">
    <source>
        <dbReference type="Proteomes" id="UP000441585"/>
    </source>
</evidence>
<reference evidence="1 2" key="1">
    <citation type="submission" date="2019-11" db="EMBL/GenBank/DDBJ databases">
        <title>Bacillus idriensis genome.</title>
        <authorList>
            <person name="Konopka E.N."/>
            <person name="Newman J.D."/>
        </authorList>
    </citation>
    <scope>NUCLEOTIDE SEQUENCE [LARGE SCALE GENOMIC DNA]</scope>
    <source>
        <strain evidence="1 2">DSM 19097</strain>
    </source>
</reference>
<protein>
    <submittedName>
        <fullName evidence="1">DUF2338 family protein</fullName>
    </submittedName>
</protein>
<dbReference type="InterPro" id="IPR016935">
    <property type="entry name" value="Opine_metallophore_DH"/>
</dbReference>
<dbReference type="Pfam" id="PF10100">
    <property type="entry name" value="Staph_opine_DH"/>
    <property type="match status" value="1"/>
</dbReference>
<dbReference type="AlphaFoldDB" id="A0A6I2MHE2"/>
<keyword evidence="2" id="KW-1185">Reference proteome</keyword>
<dbReference type="RefSeq" id="WP_154319048.1">
    <property type="nucleotide sequence ID" value="NZ_CAJGAA010000003.1"/>
</dbReference>
<sequence length="420" mass="47070">MTLPLNAFGNTLIAGAGPAAAAVSVQTAKGGFSKELGLSNRAGEHSERLKAHFDQNGYEISSLFAPHLDQNLSGKASLNRFYRSLDQVDDRWETIILCTPSHTYLDILKEMNIHRLKKTKRIVLLSPGIGSASTIIDRLSLDIEVISMSAYYAATKYSEEDEFMAFTKAVKKKVYIGSSIKDSSFVPFLAELVKSVGTDADVLSSPVEAESRSITTYVHPPLFMNAVAMREILSESKSVKSMYKLYPEGPITQHAIRAMNALWKEVSAVVAYFGAKPINLLKFLNDDNYPVHEYTLSRKDIEHFPEFSTEKQEYLLYIRYTSILIDPFSVPDENGTYFDFSKVSFTQVKSTVSGQWSLPRIPLEDYHKLKLVTDLAFEAGIQMPRAHSLLRTFEEEAALFSDKHKSSFDNYRLEGSCGIC</sequence>
<comment type="caution">
    <text evidence="1">The sequence shown here is derived from an EMBL/GenBank/DDBJ whole genome shotgun (WGS) entry which is preliminary data.</text>
</comment>
<accession>A0A6I2MHE2</accession>